<evidence type="ECO:0000256" key="12">
    <source>
        <dbReference type="SAM" id="SignalP"/>
    </source>
</evidence>
<evidence type="ECO:0000256" key="2">
    <source>
        <dbReference type="ARBA" id="ARBA00006513"/>
    </source>
</evidence>
<reference evidence="15" key="1">
    <citation type="submission" date="2012-12" db="EMBL/GenBank/DDBJ databases">
        <authorList>
            <person name="Hellsten U."/>
            <person name="Grimwood J."/>
            <person name="Chapman J.A."/>
            <person name="Shapiro H."/>
            <person name="Aerts A."/>
            <person name="Otillar R.P."/>
            <person name="Terry A.Y."/>
            <person name="Boore J.L."/>
            <person name="Simakov O."/>
            <person name="Marletaz F."/>
            <person name="Cho S.-J."/>
            <person name="Edsinger-Gonzales E."/>
            <person name="Havlak P."/>
            <person name="Kuo D.-H."/>
            <person name="Larsson T."/>
            <person name="Lv J."/>
            <person name="Arendt D."/>
            <person name="Savage R."/>
            <person name="Osoegawa K."/>
            <person name="de Jong P."/>
            <person name="Lindberg D.R."/>
            <person name="Seaver E.C."/>
            <person name="Weisblat D.A."/>
            <person name="Putnam N.H."/>
            <person name="Grigoriev I.V."/>
            <person name="Rokhsar D.S."/>
        </authorList>
    </citation>
    <scope>NUCLEOTIDE SEQUENCE</scope>
    <source>
        <strain evidence="15">I ESC-2004</strain>
    </source>
</reference>
<feature type="transmembrane region" description="Helical" evidence="11">
    <location>
        <begin position="348"/>
        <end position="365"/>
    </location>
</feature>
<keyword evidence="6" id="KW-0375">Hydrogen ion transport</keyword>
<feature type="transmembrane region" description="Helical" evidence="11">
    <location>
        <begin position="34"/>
        <end position="59"/>
    </location>
</feature>
<comment type="similarity">
    <text evidence="2">Belongs to the otopetrin family.</text>
</comment>
<proteinExistence type="inferred from homology"/>
<keyword evidence="3" id="KW-0813">Transport</keyword>
<feature type="transmembrane region" description="Helical" evidence="11">
    <location>
        <begin position="189"/>
        <end position="208"/>
    </location>
</feature>
<evidence type="ECO:0000256" key="4">
    <source>
        <dbReference type="ARBA" id="ARBA00022475"/>
    </source>
</evidence>
<dbReference type="AlphaFoldDB" id="R7UGN4"/>
<reference evidence="14" key="3">
    <citation type="submission" date="2015-06" db="UniProtKB">
        <authorList>
            <consortium name="EnsemblMetazoa"/>
        </authorList>
    </citation>
    <scope>IDENTIFICATION</scope>
</reference>
<feature type="transmembrane region" description="Helical" evidence="11">
    <location>
        <begin position="498"/>
        <end position="521"/>
    </location>
</feature>
<keyword evidence="5 11" id="KW-0812">Transmembrane</keyword>
<feature type="transmembrane region" description="Helical" evidence="11">
    <location>
        <begin position="250"/>
        <end position="273"/>
    </location>
</feature>
<keyword evidence="15" id="KW-1185">Reference proteome</keyword>
<organism evidence="13">
    <name type="scientific">Capitella teleta</name>
    <name type="common">Polychaete worm</name>
    <dbReference type="NCBI Taxonomy" id="283909"/>
    <lineage>
        <taxon>Eukaryota</taxon>
        <taxon>Metazoa</taxon>
        <taxon>Spiralia</taxon>
        <taxon>Lophotrochozoa</taxon>
        <taxon>Annelida</taxon>
        <taxon>Polychaeta</taxon>
        <taxon>Sedentaria</taxon>
        <taxon>Scolecida</taxon>
        <taxon>Capitellidae</taxon>
        <taxon>Capitella</taxon>
    </lineage>
</organism>
<evidence type="ECO:0008006" key="16">
    <source>
        <dbReference type="Google" id="ProtNLM"/>
    </source>
</evidence>
<evidence type="ECO:0000313" key="14">
    <source>
        <dbReference type="EnsemblMetazoa" id="CapteP189553"/>
    </source>
</evidence>
<feature type="chain" id="PRO_5008788034" description="G-protein coupled receptors family 1 profile domain-containing protein" evidence="12">
    <location>
        <begin position="25"/>
        <end position="561"/>
    </location>
</feature>
<feature type="transmembrane region" description="Helical" evidence="11">
    <location>
        <begin position="418"/>
        <end position="439"/>
    </location>
</feature>
<keyword evidence="7 11" id="KW-1133">Transmembrane helix</keyword>
<feature type="signal peptide" evidence="12">
    <location>
        <begin position="1"/>
        <end position="24"/>
    </location>
</feature>
<evidence type="ECO:0000313" key="13">
    <source>
        <dbReference type="EMBL" id="ELU05704.1"/>
    </source>
</evidence>
<evidence type="ECO:0000256" key="7">
    <source>
        <dbReference type="ARBA" id="ARBA00022989"/>
    </source>
</evidence>
<evidence type="ECO:0000256" key="10">
    <source>
        <dbReference type="ARBA" id="ARBA00023303"/>
    </source>
</evidence>
<comment type="subcellular location">
    <subcellularLocation>
        <location evidence="1">Cell membrane</location>
        <topology evidence="1">Multi-pass membrane protein</topology>
    </subcellularLocation>
</comment>
<evidence type="ECO:0000256" key="9">
    <source>
        <dbReference type="ARBA" id="ARBA00023136"/>
    </source>
</evidence>
<dbReference type="HOGENOM" id="CLU_485934_0_0_1"/>
<evidence type="ECO:0000313" key="15">
    <source>
        <dbReference type="Proteomes" id="UP000014760"/>
    </source>
</evidence>
<dbReference type="EMBL" id="KB301320">
    <property type="protein sequence ID" value="ELU05704.1"/>
    <property type="molecule type" value="Genomic_DNA"/>
</dbReference>
<evidence type="ECO:0000256" key="5">
    <source>
        <dbReference type="ARBA" id="ARBA00022692"/>
    </source>
</evidence>
<evidence type="ECO:0000256" key="1">
    <source>
        <dbReference type="ARBA" id="ARBA00004651"/>
    </source>
</evidence>
<sequence>MTSASDSLLLLIFVVCVGLGLSIAQWTSNSKELFGLIIVVKVAMTTVMIITGSLGVWLYRRPPQFHSQLEHSLSQNPFENDEMNAKNGSRWFRAKRFISSSAQRLRRMFKYHVALVGLIVFCLPGLLVDCLKAISIMNCFKEFQSNSHHLQWYSIDLLYHLSRMFFLAVLLLCCYSFHDTKFKSCRRVWYSCSLILATAIIVGLDVLLHDILNGLSDRHFSSPRHTNSTSGNCVAGRTKLFKAYHWSSEIFYSLNVEFVVLATEVLIHIMLGIQSKHSTSASNTSLVSAFSSFQSVSIDAQQTRASWRYARVFKIVIYIVFIIMNCVHLASAVITFFSMHIFFRVSRWVFHLITFTALCIGFHATRRMSSSPRPYSGFEGLVVATCVGNIIWSLMNLYAETVFLMSSDDQEVSIVSQVSGIIANIFNIVAIFTQAKFMLHATRVKAGRCGEAKFTRFRAVLLCLALNNLTMWFVNSFILNKDVTATLVPAKYYSSSSWTIIVHLTVPLCLFFRFNSFALFLKTFFVQDYSSNVDAVTERETELTQLPVIACPSVSNRITQY</sequence>
<dbReference type="PANTHER" id="PTHR21522">
    <property type="entry name" value="PROTON CHANNEL OTOP"/>
    <property type="match status" value="1"/>
</dbReference>
<accession>R7UGN4</accession>
<dbReference type="EMBL" id="AMQN01007754">
    <property type="status" value="NOT_ANNOTATED_CDS"/>
    <property type="molecule type" value="Genomic_DNA"/>
</dbReference>
<keyword evidence="10" id="KW-0407">Ion channel</keyword>
<evidence type="ECO:0000256" key="11">
    <source>
        <dbReference type="SAM" id="Phobius"/>
    </source>
</evidence>
<dbReference type="PANTHER" id="PTHR21522:SF68">
    <property type="entry name" value="G-PROTEIN COUPLED RECEPTORS FAMILY 3 PROFILE DOMAIN-CONTAINING PROTEIN"/>
    <property type="match status" value="1"/>
</dbReference>
<dbReference type="GO" id="GO:0015252">
    <property type="term" value="F:proton channel activity"/>
    <property type="evidence" value="ECO:0007669"/>
    <property type="project" value="InterPro"/>
</dbReference>
<keyword evidence="4" id="KW-1003">Cell membrane</keyword>
<feature type="transmembrane region" description="Helical" evidence="11">
    <location>
        <begin position="377"/>
        <end position="398"/>
    </location>
</feature>
<keyword evidence="9 11" id="KW-0472">Membrane</keyword>
<feature type="transmembrane region" description="Helical" evidence="11">
    <location>
        <begin position="157"/>
        <end position="177"/>
    </location>
</feature>
<dbReference type="InterPro" id="IPR004878">
    <property type="entry name" value="Otopetrin"/>
</dbReference>
<feature type="transmembrane region" description="Helical" evidence="11">
    <location>
        <begin position="113"/>
        <end position="137"/>
    </location>
</feature>
<evidence type="ECO:0000256" key="8">
    <source>
        <dbReference type="ARBA" id="ARBA00023065"/>
    </source>
</evidence>
<feature type="transmembrane region" description="Helical" evidence="11">
    <location>
        <begin position="315"/>
        <end position="342"/>
    </location>
</feature>
<evidence type="ECO:0000256" key="6">
    <source>
        <dbReference type="ARBA" id="ARBA00022781"/>
    </source>
</evidence>
<dbReference type="Proteomes" id="UP000014760">
    <property type="component" value="Unassembled WGS sequence"/>
</dbReference>
<dbReference type="GO" id="GO:0005886">
    <property type="term" value="C:plasma membrane"/>
    <property type="evidence" value="ECO:0007669"/>
    <property type="project" value="UniProtKB-SubCell"/>
</dbReference>
<keyword evidence="8" id="KW-0406">Ion transport</keyword>
<dbReference type="Pfam" id="PF03189">
    <property type="entry name" value="Otopetrin"/>
    <property type="match status" value="1"/>
</dbReference>
<feature type="transmembrane region" description="Helical" evidence="11">
    <location>
        <begin position="459"/>
        <end position="478"/>
    </location>
</feature>
<protein>
    <recommendedName>
        <fullName evidence="16">G-protein coupled receptors family 1 profile domain-containing protein</fullName>
    </recommendedName>
</protein>
<dbReference type="OrthoDB" id="6429739at2759"/>
<name>R7UGN4_CAPTE</name>
<gene>
    <name evidence="13" type="ORF">CAPTEDRAFT_189553</name>
</gene>
<reference evidence="13 15" key="2">
    <citation type="journal article" date="2013" name="Nature">
        <title>Insights into bilaterian evolution from three spiralian genomes.</title>
        <authorList>
            <person name="Simakov O."/>
            <person name="Marletaz F."/>
            <person name="Cho S.J."/>
            <person name="Edsinger-Gonzales E."/>
            <person name="Havlak P."/>
            <person name="Hellsten U."/>
            <person name="Kuo D.H."/>
            <person name="Larsson T."/>
            <person name="Lv J."/>
            <person name="Arendt D."/>
            <person name="Savage R."/>
            <person name="Osoegawa K."/>
            <person name="de Jong P."/>
            <person name="Grimwood J."/>
            <person name="Chapman J.A."/>
            <person name="Shapiro H."/>
            <person name="Aerts A."/>
            <person name="Otillar R.P."/>
            <person name="Terry A.Y."/>
            <person name="Boore J.L."/>
            <person name="Grigoriev I.V."/>
            <person name="Lindberg D.R."/>
            <person name="Seaver E.C."/>
            <person name="Weisblat D.A."/>
            <person name="Putnam N.H."/>
            <person name="Rokhsar D.S."/>
        </authorList>
    </citation>
    <scope>NUCLEOTIDE SEQUENCE</scope>
    <source>
        <strain evidence="13 15">I ESC-2004</strain>
    </source>
</reference>
<keyword evidence="12" id="KW-0732">Signal</keyword>
<dbReference type="EnsemblMetazoa" id="CapteT189553">
    <property type="protein sequence ID" value="CapteP189553"/>
    <property type="gene ID" value="CapteG189553"/>
</dbReference>
<evidence type="ECO:0000256" key="3">
    <source>
        <dbReference type="ARBA" id="ARBA00022448"/>
    </source>
</evidence>